<evidence type="ECO:0000256" key="1">
    <source>
        <dbReference type="SAM" id="MobiDB-lite"/>
    </source>
</evidence>
<evidence type="ECO:0000313" key="3">
    <source>
        <dbReference type="Proteomes" id="UP000887568"/>
    </source>
</evidence>
<dbReference type="EnsemblMetazoa" id="XM_038210569.1">
    <property type="protein sequence ID" value="XP_038066497.1"/>
    <property type="gene ID" value="LOC119736555"/>
</dbReference>
<reference evidence="2" key="1">
    <citation type="submission" date="2022-11" db="UniProtKB">
        <authorList>
            <consortium name="EnsemblMetazoa"/>
        </authorList>
    </citation>
    <scope>IDENTIFICATION</scope>
</reference>
<accession>A0A914ARU5</accession>
<evidence type="ECO:0000313" key="2">
    <source>
        <dbReference type="EnsemblMetazoa" id="XP_038066497.1"/>
    </source>
</evidence>
<name>A0A914ARU5_PATMI</name>
<dbReference type="AlphaFoldDB" id="A0A914ARU5"/>
<dbReference type="Proteomes" id="UP000887568">
    <property type="component" value="Unplaced"/>
</dbReference>
<organism evidence="2 3">
    <name type="scientific">Patiria miniata</name>
    <name type="common">Bat star</name>
    <name type="synonym">Asterina miniata</name>
    <dbReference type="NCBI Taxonomy" id="46514"/>
    <lineage>
        <taxon>Eukaryota</taxon>
        <taxon>Metazoa</taxon>
        <taxon>Echinodermata</taxon>
        <taxon>Eleutherozoa</taxon>
        <taxon>Asterozoa</taxon>
        <taxon>Asteroidea</taxon>
        <taxon>Valvatacea</taxon>
        <taxon>Valvatida</taxon>
        <taxon>Asterinidae</taxon>
        <taxon>Patiria</taxon>
    </lineage>
</organism>
<protein>
    <submittedName>
        <fullName evidence="2">Uncharacterized protein</fullName>
    </submittedName>
</protein>
<feature type="compositionally biased region" description="Polar residues" evidence="1">
    <location>
        <begin position="102"/>
        <end position="129"/>
    </location>
</feature>
<feature type="region of interest" description="Disordered" evidence="1">
    <location>
        <begin position="1"/>
        <end position="45"/>
    </location>
</feature>
<feature type="region of interest" description="Disordered" evidence="1">
    <location>
        <begin position="101"/>
        <end position="177"/>
    </location>
</feature>
<feature type="compositionally biased region" description="Polar residues" evidence="1">
    <location>
        <begin position="151"/>
        <end position="160"/>
    </location>
</feature>
<dbReference type="RefSeq" id="XP_038066497.1">
    <property type="nucleotide sequence ID" value="XM_038210569.1"/>
</dbReference>
<sequence>MHQPVSADPTPTRAEPTPSAPPYGTGTAHGPSFGPTGNPAGYISAWSQPQTFFSPATPAWNPGPWGNPRFPTTANSAPMPPCYYNSWGFPTQWFPQMPPSAYPQSSGAVPTTAPTGSRAQSSSAGSVPSHTDAVITVVSDISDEESSEISNAGTSTSSLPASKGILRNPHKKDKGNPISDEVMKWWEELRTHKLSPEDHKEELSSFAVPEEQDKYFSAPELPAGIKKVFKQVNPSMLLKMTD</sequence>
<keyword evidence="3" id="KW-1185">Reference proteome</keyword>
<proteinExistence type="predicted"/>
<dbReference type="GeneID" id="119736555"/>